<accession>A7NNE6</accession>
<evidence type="ECO:0000256" key="1">
    <source>
        <dbReference type="ARBA" id="ARBA00022679"/>
    </source>
</evidence>
<dbReference type="HOGENOM" id="CLU_056890_1_1_0"/>
<dbReference type="InterPro" id="IPR016181">
    <property type="entry name" value="Acyl_CoA_acyltransferase"/>
</dbReference>
<evidence type="ECO:0000313" key="4">
    <source>
        <dbReference type="EMBL" id="ABU59079.1"/>
    </source>
</evidence>
<feature type="domain" description="N-acetyltransferase" evidence="3">
    <location>
        <begin position="157"/>
        <end position="309"/>
    </location>
</feature>
<evidence type="ECO:0000259" key="3">
    <source>
        <dbReference type="PROSITE" id="PS51186"/>
    </source>
</evidence>
<keyword evidence="2" id="KW-0012">Acyltransferase</keyword>
<dbReference type="OrthoDB" id="62792at2"/>
<dbReference type="RefSeq" id="WP_012121503.1">
    <property type="nucleotide sequence ID" value="NC_009767.1"/>
</dbReference>
<dbReference type="PANTHER" id="PTHR43877:SF1">
    <property type="entry name" value="ACETYLTRANSFERASE"/>
    <property type="match status" value="1"/>
</dbReference>
<dbReference type="KEGG" id="rca:Rcas_3024"/>
<organism evidence="4 5">
    <name type="scientific">Roseiflexus castenholzii (strain DSM 13941 / HLO8)</name>
    <dbReference type="NCBI Taxonomy" id="383372"/>
    <lineage>
        <taxon>Bacteria</taxon>
        <taxon>Bacillati</taxon>
        <taxon>Chloroflexota</taxon>
        <taxon>Chloroflexia</taxon>
        <taxon>Chloroflexales</taxon>
        <taxon>Roseiflexineae</taxon>
        <taxon>Roseiflexaceae</taxon>
        <taxon>Roseiflexus</taxon>
    </lineage>
</organism>
<evidence type="ECO:0000313" key="5">
    <source>
        <dbReference type="Proteomes" id="UP000000263"/>
    </source>
</evidence>
<dbReference type="InterPro" id="IPR050832">
    <property type="entry name" value="Bact_Acetyltransf"/>
</dbReference>
<dbReference type="PROSITE" id="PS51186">
    <property type="entry name" value="GNAT"/>
    <property type="match status" value="1"/>
</dbReference>
<dbReference type="eggNOG" id="COG1247">
    <property type="taxonomic scope" value="Bacteria"/>
</dbReference>
<dbReference type="Proteomes" id="UP000000263">
    <property type="component" value="Chromosome"/>
</dbReference>
<dbReference type="GO" id="GO:0016747">
    <property type="term" value="F:acyltransferase activity, transferring groups other than amino-acyl groups"/>
    <property type="evidence" value="ECO:0007669"/>
    <property type="project" value="InterPro"/>
</dbReference>
<sequence length="309" mass="34345">MKPPASRPYRHSRDLDAVIDLILACRTGERIDLWPPVHEIRARLGTEDGARLWVDEGDRPVAFAMIWEGSVFLYFALPHAGDETLEAQAIAWAMAWARASAEQHGERVVLCVPVCNDDPYRAAMLARIGLRRGEWHMIRMRRLLHLPIADPSIPPGFVLRPAAGESEAPALVDLHHVAFATASETVGERLNWMRSPAYDSRLDLVAVAPNGALAAFCRCSVCVEEHVRLGSASAWVDLIGVHPVYRRQGLGRALLLLALQNMRAMGLNQALLSVGSWNSTAQHLFESCGFVTIGRVFWHVYDEEMEMAV</sequence>
<dbReference type="InterPro" id="IPR000182">
    <property type="entry name" value="GNAT_dom"/>
</dbReference>
<dbReference type="EMBL" id="CP000804">
    <property type="protein sequence ID" value="ABU59079.1"/>
    <property type="molecule type" value="Genomic_DNA"/>
</dbReference>
<evidence type="ECO:0000256" key="2">
    <source>
        <dbReference type="ARBA" id="ARBA00023315"/>
    </source>
</evidence>
<dbReference type="AlphaFoldDB" id="A7NNE6"/>
<dbReference type="Pfam" id="PF00583">
    <property type="entry name" value="Acetyltransf_1"/>
    <property type="match status" value="1"/>
</dbReference>
<gene>
    <name evidence="4" type="ordered locus">Rcas_3024</name>
</gene>
<reference evidence="4 5" key="1">
    <citation type="submission" date="2007-08" db="EMBL/GenBank/DDBJ databases">
        <title>Complete sequence of Roseiflexus castenholzii DSM 13941.</title>
        <authorList>
            <consortium name="US DOE Joint Genome Institute"/>
            <person name="Copeland A."/>
            <person name="Lucas S."/>
            <person name="Lapidus A."/>
            <person name="Barry K."/>
            <person name="Glavina del Rio T."/>
            <person name="Dalin E."/>
            <person name="Tice H."/>
            <person name="Pitluck S."/>
            <person name="Thompson L.S."/>
            <person name="Brettin T."/>
            <person name="Bruce D."/>
            <person name="Detter J.C."/>
            <person name="Han C."/>
            <person name="Tapia R."/>
            <person name="Schmutz J."/>
            <person name="Larimer F."/>
            <person name="Land M."/>
            <person name="Hauser L."/>
            <person name="Kyrpides N."/>
            <person name="Mikhailova N."/>
            <person name="Bryant D.A."/>
            <person name="Hanada S."/>
            <person name="Tsukatani Y."/>
            <person name="Richardson P."/>
        </authorList>
    </citation>
    <scope>NUCLEOTIDE SEQUENCE [LARGE SCALE GENOMIC DNA]</scope>
    <source>
        <strain evidence="5">DSM 13941 / HLO8</strain>
    </source>
</reference>
<proteinExistence type="predicted"/>
<keyword evidence="1 4" id="KW-0808">Transferase</keyword>
<dbReference type="SUPFAM" id="SSF55729">
    <property type="entry name" value="Acyl-CoA N-acyltransferases (Nat)"/>
    <property type="match status" value="1"/>
</dbReference>
<keyword evidence="5" id="KW-1185">Reference proteome</keyword>
<dbReference type="PANTHER" id="PTHR43877">
    <property type="entry name" value="AMINOALKYLPHOSPHONATE N-ACETYLTRANSFERASE-RELATED-RELATED"/>
    <property type="match status" value="1"/>
</dbReference>
<dbReference type="STRING" id="383372.Rcas_3024"/>
<name>A7NNE6_ROSCS</name>
<dbReference type="Gene3D" id="3.40.630.30">
    <property type="match status" value="1"/>
</dbReference>
<protein>
    <submittedName>
        <fullName evidence="4">GCN5-related N-acetyltransferase</fullName>
    </submittedName>
</protein>